<dbReference type="Pfam" id="PF13361">
    <property type="entry name" value="UvrD_C"/>
    <property type="match status" value="1"/>
</dbReference>
<protein>
    <recommendedName>
        <fullName evidence="12">DNA 3'-5' helicase</fullName>
        <ecNumber evidence="12">5.6.2.4</ecNumber>
    </recommendedName>
    <alternativeName>
        <fullName evidence="13">DNA 3'-5' helicase II</fullName>
    </alternativeName>
</protein>
<dbReference type="SUPFAM" id="SSF52540">
    <property type="entry name" value="P-loop containing nucleoside triphosphate hydrolases"/>
    <property type="match status" value="1"/>
</dbReference>
<evidence type="ECO:0000256" key="10">
    <source>
        <dbReference type="ARBA" id="ARBA00023235"/>
    </source>
</evidence>
<name>A8PMU3_9COXI</name>
<accession>A8PMU3</accession>
<evidence type="ECO:0000256" key="5">
    <source>
        <dbReference type="ARBA" id="ARBA00022806"/>
    </source>
</evidence>
<keyword evidence="1" id="KW-0540">Nuclease</keyword>
<dbReference type="Pfam" id="PF00580">
    <property type="entry name" value="UvrD-helicase"/>
    <property type="match status" value="1"/>
</dbReference>
<evidence type="ECO:0000256" key="14">
    <source>
        <dbReference type="ARBA" id="ARBA00048988"/>
    </source>
</evidence>
<dbReference type="GO" id="GO:0000725">
    <property type="term" value="P:recombinational repair"/>
    <property type="evidence" value="ECO:0007669"/>
    <property type="project" value="TreeGrafter"/>
</dbReference>
<dbReference type="GO" id="GO:0003677">
    <property type="term" value="F:DNA binding"/>
    <property type="evidence" value="ECO:0007669"/>
    <property type="project" value="UniProtKB-KW"/>
</dbReference>
<keyword evidence="7 15" id="KW-0067">ATP-binding</keyword>
<keyword evidence="4 15" id="KW-0378">Hydrolase</keyword>
<proteinExistence type="predicted"/>
<dbReference type="InterPro" id="IPR014017">
    <property type="entry name" value="DNA_helicase_UvrD-like_C"/>
</dbReference>
<keyword evidence="8" id="KW-0238">DNA-binding</keyword>
<dbReference type="GO" id="GO:0005524">
    <property type="term" value="F:ATP binding"/>
    <property type="evidence" value="ECO:0007669"/>
    <property type="project" value="UniProtKB-UniRule"/>
</dbReference>
<evidence type="ECO:0000313" key="19">
    <source>
        <dbReference type="Proteomes" id="UP000054075"/>
    </source>
</evidence>
<evidence type="ECO:0000256" key="15">
    <source>
        <dbReference type="PROSITE-ProRule" id="PRU00560"/>
    </source>
</evidence>
<evidence type="ECO:0000256" key="6">
    <source>
        <dbReference type="ARBA" id="ARBA00022839"/>
    </source>
</evidence>
<dbReference type="PROSITE" id="PS51217">
    <property type="entry name" value="UVRD_HELICASE_CTER"/>
    <property type="match status" value="1"/>
</dbReference>
<reference evidence="18" key="2">
    <citation type="submission" date="2007-10" db="EMBL/GenBank/DDBJ databases">
        <authorList>
            <person name="Myers G.S."/>
        </authorList>
    </citation>
    <scope>NUCLEOTIDE SEQUENCE [LARGE SCALE GENOMIC DNA]</scope>
</reference>
<evidence type="ECO:0000256" key="8">
    <source>
        <dbReference type="ARBA" id="ARBA00023125"/>
    </source>
</evidence>
<dbReference type="InterPro" id="IPR011604">
    <property type="entry name" value="PDDEXK-like_dom_sf"/>
</dbReference>
<dbReference type="PANTHER" id="PTHR11070:SF2">
    <property type="entry name" value="ATP-DEPENDENT DNA HELICASE SRS2"/>
    <property type="match status" value="1"/>
</dbReference>
<keyword evidence="2 15" id="KW-0547">Nucleotide-binding</keyword>
<sequence>MKPTFELLADALERQRALDPKTSFIVQAPAGSGKTELLVRRYLTLLARVPYPEAIIAITFTRKAANEMRLRIMTALTVAHEKNITAVQDKDKERHFLAQKALLQNKTFEWNLLSHPNRLRILTIDSFCQSLTRQMPLQAGLSEQWTPTDNPEWLYRLAIHEFLNPLDEKVTWFSALNQLLIHLDNDFQRLENLLVPLLARREQWLDYLLLQSPDDLRKTLEQSLWDLNQNNVKQLNQLINPHDAQKLLKLLNFSLQQRQRSPLKRHDDLTFWNAASHLVLTAQDTFRQRLGKAEGFTIDATSKNKILKTEINRLKSQLLDLIHDLSQQPGVKETFIALKHAPPSHYTETQWKILKSLFELLPVLVAHLKIVFQQQKKVDHTEVLLAACSALGHPENPTDLALALDYHIQHLLVDEFQDTSPLQLRLIEKLITGWEKQDGRTLFLVGDPMQSIYRFRKAEVCLFLEVRQRGIGSFPLQPLTLRVNFRSTSGIVDWVNHSFSQLLPDNPNRSIDAIGYSPSDAYTCSSQAEKSVFTYWQLAEDSVLGEIAEAEQIVTTIQKIKREDPSGSIALLVRSRSHLHPILPRLRQAKIPYQALEIDSLAEKSALQDLLSLTRALHHFGDSISWLALLRSPYCGLSLRDLYQIIQWNDKNKKTTIWEQLKEFEKIPLSLKTKQRLRRIVPVLKYSLQQQGRVSFPQWVKQTWLYLGGPTTLSHWEEMDDIETYFNFLATKLKTEGDSFDFLRIHEELQTLYTQSTSHDTHAVQIMTLHKAKGLEFDHVILPGLHRSNRPEPYPLLLYSEQRSVLHQKNFLLAPIPIDPQEPDLIYNYLLAEEQKKNQAERIRLLYVACTRTKKSLHLFGTFTQDSAGKLQSPDKQSLLHHLWPILSIKSEHLLSVSKSRVNQKNSTTQTVLKRLPATWQSPVSPMKSFEIPTTMPSQPVVYHWHSHTERIFGTVIHRLLYQISQDGLEHWIKKINQSQTLLAGLLAHYGLLDSEIPNVLITLKRCLEKVIACPRARWILSQQHWMAESEYAITVILHGKCENFIIDRTFIDPATCSRWIIDYKTTNYQGNQPDLFLKEAKQRHQEQLNGYARAFLHDKPKKICCGLYFPLTALWCAWEFNASPLKTIESEYYP</sequence>
<dbReference type="EMBL" id="AAQJ02000001">
    <property type="protein sequence ID" value="EDP46803.1"/>
    <property type="molecule type" value="Genomic_DNA"/>
</dbReference>
<evidence type="ECO:0000256" key="9">
    <source>
        <dbReference type="ARBA" id="ARBA00023204"/>
    </source>
</evidence>
<evidence type="ECO:0000259" key="17">
    <source>
        <dbReference type="PROSITE" id="PS51217"/>
    </source>
</evidence>
<reference evidence="18" key="1">
    <citation type="submission" date="2006-04" db="EMBL/GenBank/DDBJ databases">
        <authorList>
            <person name="Seshadri R."/>
            <person name="Federici B.A."/>
        </authorList>
    </citation>
    <scope>NUCLEOTIDE SEQUENCE [LARGE SCALE GENOMIC DNA]</scope>
</reference>
<keyword evidence="5 15" id="KW-0347">Helicase</keyword>
<dbReference type="PROSITE" id="PS51198">
    <property type="entry name" value="UVRD_HELICASE_ATP_BIND"/>
    <property type="match status" value="1"/>
</dbReference>
<evidence type="ECO:0000256" key="4">
    <source>
        <dbReference type="ARBA" id="ARBA00022801"/>
    </source>
</evidence>
<dbReference type="GO" id="GO:0033202">
    <property type="term" value="C:DNA helicase complex"/>
    <property type="evidence" value="ECO:0007669"/>
    <property type="project" value="TreeGrafter"/>
</dbReference>
<evidence type="ECO:0000256" key="3">
    <source>
        <dbReference type="ARBA" id="ARBA00022763"/>
    </source>
</evidence>
<dbReference type="InterPro" id="IPR014016">
    <property type="entry name" value="UvrD-like_ATP-bd"/>
</dbReference>
<dbReference type="Gene3D" id="3.90.320.10">
    <property type="match status" value="1"/>
</dbReference>
<keyword evidence="19" id="KW-1185">Reference proteome</keyword>
<dbReference type="GO" id="GO:0005829">
    <property type="term" value="C:cytosol"/>
    <property type="evidence" value="ECO:0007669"/>
    <property type="project" value="TreeGrafter"/>
</dbReference>
<feature type="binding site" evidence="15">
    <location>
        <begin position="28"/>
        <end position="35"/>
    </location>
    <ligand>
        <name>ATP</name>
        <dbReference type="ChEBI" id="CHEBI:30616"/>
    </ligand>
</feature>
<keyword evidence="9" id="KW-0234">DNA repair</keyword>
<dbReference type="Gene3D" id="3.40.50.300">
    <property type="entry name" value="P-loop containing nucleotide triphosphate hydrolases"/>
    <property type="match status" value="4"/>
</dbReference>
<dbReference type="PANTHER" id="PTHR11070">
    <property type="entry name" value="UVRD / RECB / PCRA DNA HELICASE FAMILY MEMBER"/>
    <property type="match status" value="1"/>
</dbReference>
<evidence type="ECO:0000256" key="11">
    <source>
        <dbReference type="ARBA" id="ARBA00034617"/>
    </source>
</evidence>
<dbReference type="InterPro" id="IPR000212">
    <property type="entry name" value="DNA_helicase_UvrD/REP"/>
</dbReference>
<dbReference type="Gene3D" id="1.10.486.10">
    <property type="entry name" value="PCRA, domain 4"/>
    <property type="match status" value="1"/>
</dbReference>
<comment type="catalytic activity">
    <reaction evidence="14">
        <text>ATP + H2O = ADP + phosphate + H(+)</text>
        <dbReference type="Rhea" id="RHEA:13065"/>
        <dbReference type="ChEBI" id="CHEBI:15377"/>
        <dbReference type="ChEBI" id="CHEBI:15378"/>
        <dbReference type="ChEBI" id="CHEBI:30616"/>
        <dbReference type="ChEBI" id="CHEBI:43474"/>
        <dbReference type="ChEBI" id="CHEBI:456216"/>
        <dbReference type="EC" id="5.6.2.4"/>
    </reaction>
</comment>
<keyword evidence="6" id="KW-0269">Exonuclease</keyword>
<evidence type="ECO:0000313" key="18">
    <source>
        <dbReference type="EMBL" id="EDP46803.1"/>
    </source>
</evidence>
<evidence type="ECO:0000256" key="13">
    <source>
        <dbReference type="ARBA" id="ARBA00034923"/>
    </source>
</evidence>
<dbReference type="Proteomes" id="UP000054075">
    <property type="component" value="Unassembled WGS sequence"/>
</dbReference>
<evidence type="ECO:0000256" key="2">
    <source>
        <dbReference type="ARBA" id="ARBA00022741"/>
    </source>
</evidence>
<evidence type="ECO:0000256" key="12">
    <source>
        <dbReference type="ARBA" id="ARBA00034808"/>
    </source>
</evidence>
<dbReference type="GO" id="GO:0004527">
    <property type="term" value="F:exonuclease activity"/>
    <property type="evidence" value="ECO:0007669"/>
    <property type="project" value="UniProtKB-KW"/>
</dbReference>
<feature type="domain" description="UvrD-like helicase C-terminal" evidence="17">
    <location>
        <begin position="500"/>
        <end position="774"/>
    </location>
</feature>
<feature type="domain" description="UvrD-like helicase ATP-binding" evidence="16">
    <location>
        <begin position="7"/>
        <end position="488"/>
    </location>
</feature>
<evidence type="ECO:0000256" key="7">
    <source>
        <dbReference type="ARBA" id="ARBA00022840"/>
    </source>
</evidence>
<organism evidence="18 19">
    <name type="scientific">Rickettsiella grylli</name>
    <dbReference type="NCBI Taxonomy" id="59196"/>
    <lineage>
        <taxon>Bacteria</taxon>
        <taxon>Pseudomonadati</taxon>
        <taxon>Pseudomonadota</taxon>
        <taxon>Gammaproteobacteria</taxon>
        <taxon>Legionellales</taxon>
        <taxon>Coxiellaceae</taxon>
        <taxon>Rickettsiella</taxon>
    </lineage>
</organism>
<keyword evidence="10" id="KW-0413">Isomerase</keyword>
<dbReference type="AlphaFoldDB" id="A8PMU3"/>
<evidence type="ECO:0000256" key="1">
    <source>
        <dbReference type="ARBA" id="ARBA00022722"/>
    </source>
</evidence>
<evidence type="ECO:0000259" key="16">
    <source>
        <dbReference type="PROSITE" id="PS51198"/>
    </source>
</evidence>
<keyword evidence="3" id="KW-0227">DNA damage</keyword>
<dbReference type="EC" id="5.6.2.4" evidence="12"/>
<comment type="catalytic activity">
    <reaction evidence="11">
        <text>Couples ATP hydrolysis with the unwinding of duplex DNA by translocating in the 3'-5' direction.</text>
        <dbReference type="EC" id="5.6.2.4"/>
    </reaction>
</comment>
<dbReference type="STRING" id="59196.RICGR_0830"/>
<dbReference type="eggNOG" id="COG1074">
    <property type="taxonomic scope" value="Bacteria"/>
</dbReference>
<dbReference type="GO" id="GO:0043138">
    <property type="term" value="F:3'-5' DNA helicase activity"/>
    <property type="evidence" value="ECO:0007669"/>
    <property type="project" value="UniProtKB-EC"/>
</dbReference>
<comment type="caution">
    <text evidence="18">The sequence shown here is derived from an EMBL/GenBank/DDBJ whole genome shotgun (WGS) entry which is preliminary data.</text>
</comment>
<gene>
    <name evidence="18" type="ORF">RICGR_0830</name>
</gene>
<dbReference type="InterPro" id="IPR027417">
    <property type="entry name" value="P-loop_NTPase"/>
</dbReference>